<accession>A0A645G1P8</accession>
<name>A0A645G1P8_9ZZZZ</name>
<protein>
    <submittedName>
        <fullName evidence="1">Uncharacterized protein</fullName>
    </submittedName>
</protein>
<evidence type="ECO:0000313" key="1">
    <source>
        <dbReference type="EMBL" id="MPN20758.1"/>
    </source>
</evidence>
<proteinExistence type="predicted"/>
<gene>
    <name evidence="1" type="ORF">SDC9_168137</name>
</gene>
<sequence length="147" mass="16346">MQLRSHCAGQTQGLKPHQTILTEQSMGMLGKHLLASIRVARHLLGELDEQTVITTQALLQGSRRHIGTELQTLLHARLLALVEHPAPQTAAGNAKTQCQQCQPGFAHFHHWLSCELRHAKNTRFLSCEVAPVVNGALQQRLQHHEPT</sequence>
<organism evidence="1">
    <name type="scientific">bioreactor metagenome</name>
    <dbReference type="NCBI Taxonomy" id="1076179"/>
    <lineage>
        <taxon>unclassified sequences</taxon>
        <taxon>metagenomes</taxon>
        <taxon>ecological metagenomes</taxon>
    </lineage>
</organism>
<dbReference type="AlphaFoldDB" id="A0A645G1P8"/>
<comment type="caution">
    <text evidence="1">The sequence shown here is derived from an EMBL/GenBank/DDBJ whole genome shotgun (WGS) entry which is preliminary data.</text>
</comment>
<dbReference type="EMBL" id="VSSQ01068594">
    <property type="protein sequence ID" value="MPN20758.1"/>
    <property type="molecule type" value="Genomic_DNA"/>
</dbReference>
<reference evidence="1" key="1">
    <citation type="submission" date="2019-08" db="EMBL/GenBank/DDBJ databases">
        <authorList>
            <person name="Kucharzyk K."/>
            <person name="Murdoch R.W."/>
            <person name="Higgins S."/>
            <person name="Loffler F."/>
        </authorList>
    </citation>
    <scope>NUCLEOTIDE SEQUENCE</scope>
</reference>